<evidence type="ECO:0000313" key="1">
    <source>
        <dbReference type="EMBL" id="KAF7623354.1"/>
    </source>
</evidence>
<dbReference type="EMBL" id="JABEBT010000270">
    <property type="protein sequence ID" value="KAF7623354.1"/>
    <property type="molecule type" value="Genomic_DNA"/>
</dbReference>
<name>A0A8S9Z5J0_9BILA</name>
<dbReference type="AlphaFoldDB" id="A0A8S9Z5J0"/>
<dbReference type="Proteomes" id="UP000605970">
    <property type="component" value="Unassembled WGS sequence"/>
</dbReference>
<accession>A0A8S9Z5J0</accession>
<dbReference type="OrthoDB" id="5857882at2759"/>
<proteinExistence type="predicted"/>
<organism evidence="1 2">
    <name type="scientific">Meloidogyne graminicola</name>
    <dbReference type="NCBI Taxonomy" id="189291"/>
    <lineage>
        <taxon>Eukaryota</taxon>
        <taxon>Metazoa</taxon>
        <taxon>Ecdysozoa</taxon>
        <taxon>Nematoda</taxon>
        <taxon>Chromadorea</taxon>
        <taxon>Rhabditida</taxon>
        <taxon>Tylenchina</taxon>
        <taxon>Tylenchomorpha</taxon>
        <taxon>Tylenchoidea</taxon>
        <taxon>Meloidogynidae</taxon>
        <taxon>Meloidogyninae</taxon>
        <taxon>Meloidogyne</taxon>
    </lineage>
</organism>
<evidence type="ECO:0000313" key="2">
    <source>
        <dbReference type="Proteomes" id="UP000605970"/>
    </source>
</evidence>
<comment type="caution">
    <text evidence="1">The sequence shown here is derived from an EMBL/GenBank/DDBJ whole genome shotgun (WGS) entry which is preliminary data.</text>
</comment>
<protein>
    <submittedName>
        <fullName evidence="1">Uncharacterized protein</fullName>
    </submittedName>
</protein>
<keyword evidence="2" id="KW-1185">Reference proteome</keyword>
<sequence length="166" mass="18562">MTHSLEKDQSLPPSKHDMMFSDINDEELKGIGQMMEIENLSVGKFSLPYFPVNSGKINSPNYRLMICLVCQKFKDPTAPIINVWFVVNTGSVCTFINEKTMKALSGSENVPDSMDVAIQDPNISIECYLSHSHFKEANVLGMMAMMQLGVTIEGMEGSGFSWRLTR</sequence>
<reference evidence="1" key="1">
    <citation type="journal article" date="2020" name="Ecol. Evol.">
        <title>Genome structure and content of the rice root-knot nematode (Meloidogyne graminicola).</title>
        <authorList>
            <person name="Phan N.T."/>
            <person name="Danchin E.G.J."/>
            <person name="Klopp C."/>
            <person name="Perfus-Barbeoch L."/>
            <person name="Kozlowski D.K."/>
            <person name="Koutsovoulos G.D."/>
            <person name="Lopez-Roques C."/>
            <person name="Bouchez O."/>
            <person name="Zahm M."/>
            <person name="Besnard G."/>
            <person name="Bellafiore S."/>
        </authorList>
    </citation>
    <scope>NUCLEOTIDE SEQUENCE</scope>
    <source>
        <strain evidence="1">VN-18</strain>
    </source>
</reference>
<gene>
    <name evidence="1" type="ORF">Mgra_00010304</name>
</gene>